<keyword evidence="2" id="KW-1185">Reference proteome</keyword>
<proteinExistence type="predicted"/>
<dbReference type="OrthoDB" id="1016457at2"/>
<dbReference type="EMBL" id="VFOS01000002">
    <property type="protein sequence ID" value="TQL62116.1"/>
    <property type="molecule type" value="Genomic_DNA"/>
</dbReference>
<dbReference type="Gene3D" id="2.60.40.10">
    <property type="entry name" value="Immunoglobulins"/>
    <property type="match status" value="1"/>
</dbReference>
<gene>
    <name evidence="1" type="ORF">FB461_1752</name>
</gene>
<name>A0A542ZPC7_RARFA</name>
<sequence length="243" mass="24519">MLAEAGTSGTFTFTAAGPLNGSQFQVKLYDDAHTVVAESAPVTLVVEDHDSVGPVAPAKSDSSITASAAKAVYGRAASVAVKVSAGGRPATGQIRVTGGGKTVTASLTAGAVAVRLPATLAAGQRTLTIAYLGSAATNPSSTTLRLQVAKATTSIKVVAKNATANKRFKATVTVRLTGTATKARGKLRVTIGKKSVTAKLKNGRASVALPGPTKPGTVTLRAKFLGNPNAKAASQTIKVKVRR</sequence>
<reference evidence="1 2" key="1">
    <citation type="submission" date="2019-06" db="EMBL/GenBank/DDBJ databases">
        <title>Sequencing the genomes of 1000 actinobacteria strains.</title>
        <authorList>
            <person name="Klenk H.-P."/>
        </authorList>
    </citation>
    <scope>NUCLEOTIDE SEQUENCE [LARGE SCALE GENOMIC DNA]</scope>
    <source>
        <strain evidence="1 2">DSM 4813</strain>
    </source>
</reference>
<evidence type="ECO:0000313" key="2">
    <source>
        <dbReference type="Proteomes" id="UP000315389"/>
    </source>
</evidence>
<dbReference type="GO" id="GO:0005975">
    <property type="term" value="P:carbohydrate metabolic process"/>
    <property type="evidence" value="ECO:0007669"/>
    <property type="project" value="UniProtKB-ARBA"/>
</dbReference>
<evidence type="ECO:0000313" key="1">
    <source>
        <dbReference type="EMBL" id="TQL62116.1"/>
    </source>
</evidence>
<organism evidence="1 2">
    <name type="scientific">Rarobacter faecitabidus</name>
    <dbReference type="NCBI Taxonomy" id="13243"/>
    <lineage>
        <taxon>Bacteria</taxon>
        <taxon>Bacillati</taxon>
        <taxon>Actinomycetota</taxon>
        <taxon>Actinomycetes</taxon>
        <taxon>Micrococcales</taxon>
        <taxon>Rarobacteraceae</taxon>
        <taxon>Rarobacter</taxon>
    </lineage>
</organism>
<protein>
    <submittedName>
        <fullName evidence="1">Ig-like domain-containing protein</fullName>
    </submittedName>
</protein>
<dbReference type="AlphaFoldDB" id="A0A542ZPC7"/>
<dbReference type="InterPro" id="IPR013783">
    <property type="entry name" value="Ig-like_fold"/>
</dbReference>
<dbReference type="RefSeq" id="WP_142121127.1">
    <property type="nucleotide sequence ID" value="NZ_BAAASV010000002.1"/>
</dbReference>
<accession>A0A542ZPC7</accession>
<dbReference type="Proteomes" id="UP000315389">
    <property type="component" value="Unassembled WGS sequence"/>
</dbReference>
<comment type="caution">
    <text evidence="1">The sequence shown here is derived from an EMBL/GenBank/DDBJ whole genome shotgun (WGS) entry which is preliminary data.</text>
</comment>